<dbReference type="EMBL" id="BNJF01000001">
    <property type="protein sequence ID" value="GHO45167.1"/>
    <property type="molecule type" value="Genomic_DNA"/>
</dbReference>
<proteinExistence type="predicted"/>
<evidence type="ECO:0000313" key="2">
    <source>
        <dbReference type="Proteomes" id="UP000612362"/>
    </source>
</evidence>
<sequence>MRGPIVTVAQIKTALHEGRITKRIAEQSLPIMTPRRYTGREPITSMMPRQCDCCGQSFWQDTLIPISLHGLICSGCYTSALS</sequence>
<gene>
    <name evidence="1" type="ORF">KSX_33300</name>
</gene>
<comment type="caution">
    <text evidence="1">The sequence shown here is derived from an EMBL/GenBank/DDBJ whole genome shotgun (WGS) entry which is preliminary data.</text>
</comment>
<dbReference type="AlphaFoldDB" id="A0A8J3HW40"/>
<reference evidence="1" key="1">
    <citation type="submission" date="2020-10" db="EMBL/GenBank/DDBJ databases">
        <title>Taxonomic study of unclassified bacteria belonging to the class Ktedonobacteria.</title>
        <authorList>
            <person name="Yabe S."/>
            <person name="Wang C.M."/>
            <person name="Zheng Y."/>
            <person name="Sakai Y."/>
            <person name="Cavaletti L."/>
            <person name="Monciardini P."/>
            <person name="Donadio S."/>
        </authorList>
    </citation>
    <scope>NUCLEOTIDE SEQUENCE</scope>
    <source>
        <strain evidence="1">SOSP1-1</strain>
    </source>
</reference>
<dbReference type="RefSeq" id="WP_220194514.1">
    <property type="nucleotide sequence ID" value="NZ_BNJF01000001.1"/>
</dbReference>
<organism evidence="1 2">
    <name type="scientific">Ktedonospora formicarum</name>
    <dbReference type="NCBI Taxonomy" id="2778364"/>
    <lineage>
        <taxon>Bacteria</taxon>
        <taxon>Bacillati</taxon>
        <taxon>Chloroflexota</taxon>
        <taxon>Ktedonobacteria</taxon>
        <taxon>Ktedonobacterales</taxon>
        <taxon>Ktedonobacteraceae</taxon>
        <taxon>Ktedonospora</taxon>
    </lineage>
</organism>
<evidence type="ECO:0000313" key="1">
    <source>
        <dbReference type="EMBL" id="GHO45167.1"/>
    </source>
</evidence>
<protein>
    <submittedName>
        <fullName evidence="1">Uncharacterized protein</fullName>
    </submittedName>
</protein>
<name>A0A8J3HW40_9CHLR</name>
<dbReference type="Proteomes" id="UP000612362">
    <property type="component" value="Unassembled WGS sequence"/>
</dbReference>
<accession>A0A8J3HW40</accession>
<keyword evidence="2" id="KW-1185">Reference proteome</keyword>